<gene>
    <name evidence="3" type="ORF">VL20_6144</name>
</gene>
<dbReference type="PANTHER" id="PTHR33755">
    <property type="entry name" value="TOXIN PARE1-RELATED"/>
    <property type="match status" value="1"/>
</dbReference>
<proteinExistence type="inferred from homology"/>
<evidence type="ECO:0000313" key="3">
    <source>
        <dbReference type="EMBL" id="AKV70913.1"/>
    </source>
</evidence>
<sequence length="98" mass="11249">MSKIIFSPSARLDLKQVNSYLAGKNPQAARILKEKIQQACKKLAKFPNLGRRRDELIPSLRSFPVEDYLIFYFPLENGIEIARVVSGYRDLDAMFDVD</sequence>
<dbReference type="Proteomes" id="UP000068167">
    <property type="component" value="Chromosome"/>
</dbReference>
<protein>
    <submittedName>
        <fullName evidence="3">Death on curing protein Doc toxin</fullName>
    </submittedName>
</protein>
<dbReference type="PATRIC" id="fig|1638788.3.peg.6177"/>
<dbReference type="Gene3D" id="3.30.2310.20">
    <property type="entry name" value="RelE-like"/>
    <property type="match status" value="1"/>
</dbReference>
<dbReference type="InterPro" id="IPR035093">
    <property type="entry name" value="RelE/ParE_toxin_dom_sf"/>
</dbReference>
<dbReference type="Pfam" id="PF05016">
    <property type="entry name" value="ParE_toxin"/>
    <property type="match status" value="1"/>
</dbReference>
<evidence type="ECO:0000313" key="4">
    <source>
        <dbReference type="Proteomes" id="UP000068167"/>
    </source>
</evidence>
<evidence type="ECO:0000256" key="2">
    <source>
        <dbReference type="ARBA" id="ARBA00022649"/>
    </source>
</evidence>
<reference evidence="3 4" key="1">
    <citation type="journal article" date="2016" name="Stand. Genomic Sci.">
        <title>Complete genome sequence and genomic characterization of Microcystis panniformis FACHB 1757 by third-generation sequencing.</title>
        <authorList>
            <person name="Zhang J.Y."/>
            <person name="Guan R."/>
            <person name="Zhang H.J."/>
            <person name="Li H."/>
            <person name="Xiao P."/>
            <person name="Yu G.L."/>
            <person name="Du L."/>
            <person name="Cao D.M."/>
            <person name="Zhu B.C."/>
            <person name="Li R.H."/>
            <person name="Lu Z.H."/>
        </authorList>
    </citation>
    <scope>NUCLEOTIDE SEQUENCE [LARGE SCALE GENOMIC DNA]</scope>
    <source>
        <strain evidence="3 4">FACHB-1757</strain>
    </source>
</reference>
<organism evidence="3 4">
    <name type="scientific">Microcystis panniformis FACHB-1757</name>
    <dbReference type="NCBI Taxonomy" id="1638788"/>
    <lineage>
        <taxon>Bacteria</taxon>
        <taxon>Bacillati</taxon>
        <taxon>Cyanobacteriota</taxon>
        <taxon>Cyanophyceae</taxon>
        <taxon>Oscillatoriophycideae</taxon>
        <taxon>Chroococcales</taxon>
        <taxon>Microcystaceae</taxon>
        <taxon>Microcystis</taxon>
    </lineage>
</organism>
<evidence type="ECO:0000256" key="1">
    <source>
        <dbReference type="ARBA" id="ARBA00006226"/>
    </source>
</evidence>
<dbReference type="RefSeq" id="WP_004161278.1">
    <property type="nucleotide sequence ID" value="NZ_CP011339.1"/>
</dbReference>
<dbReference type="KEGG" id="mpk:VL20_6144"/>
<comment type="similarity">
    <text evidence="1">Belongs to the RelE toxin family.</text>
</comment>
<dbReference type="InterPro" id="IPR007712">
    <property type="entry name" value="RelE/ParE_toxin"/>
</dbReference>
<dbReference type="AlphaFoldDB" id="A0A0K1SA50"/>
<dbReference type="PANTHER" id="PTHR33755:SF6">
    <property type="entry name" value="PLASMID STABILIZATION SYSTEM PROTEIN"/>
    <property type="match status" value="1"/>
</dbReference>
<accession>A0A0K1SA50</accession>
<keyword evidence="2" id="KW-1277">Toxin-antitoxin system</keyword>
<keyword evidence="4" id="KW-1185">Reference proteome</keyword>
<dbReference type="InterPro" id="IPR051803">
    <property type="entry name" value="TA_system_RelE-like_toxin"/>
</dbReference>
<dbReference type="EMBL" id="CP011339">
    <property type="protein sequence ID" value="AKV70913.1"/>
    <property type="molecule type" value="Genomic_DNA"/>
</dbReference>
<name>A0A0K1SA50_9CHRO</name>